<dbReference type="InterPro" id="IPR035965">
    <property type="entry name" value="PAS-like_dom_sf"/>
</dbReference>
<accession>A0ABM1MXI1</accession>
<proteinExistence type="predicted"/>
<keyword evidence="4" id="KW-0238">DNA-binding</keyword>
<evidence type="ECO:0000259" key="8">
    <source>
        <dbReference type="PROSITE" id="PS50888"/>
    </source>
</evidence>
<gene>
    <name evidence="10" type="primary">LOC108564696</name>
</gene>
<dbReference type="GeneID" id="108564696"/>
<dbReference type="CDD" id="cd00130">
    <property type="entry name" value="PAS"/>
    <property type="match status" value="1"/>
</dbReference>
<keyword evidence="6" id="KW-0539">Nucleus</keyword>
<dbReference type="PANTHER" id="PTHR23042">
    <property type="entry name" value="CIRCADIAN PROTEIN CLOCK/ARNT/BMAL/PAS"/>
    <property type="match status" value="1"/>
</dbReference>
<dbReference type="InterPro" id="IPR011598">
    <property type="entry name" value="bHLH_dom"/>
</dbReference>
<dbReference type="NCBIfam" id="TIGR00229">
    <property type="entry name" value="sensory_box"/>
    <property type="match status" value="1"/>
</dbReference>
<dbReference type="Proteomes" id="UP000695000">
    <property type="component" value="Unplaced"/>
</dbReference>
<sequence length="328" mass="38104">MYNSYTNDHSDNCSCYSIMNPSHWYNAPIPVSQYNFIVDTPPSNSREMRNKAEKMRRDKLNSYISELACLVPLISKSPKRMDKTSILRLTATHLRIYQTLLNGNSERMDMPRHFDQMVLENLVYEQLRGFLLILTGNGKVVFVSHTVENILGHAQTDLMGQSIFNITAQEDHDRFRMYITSDSIPEREWRKYFNIRLRRAGPRSESPVYESVNVMGMQRMTSINQTQSSQDSSSSNSRDVSSQSMWVFFVRLYRPEPISDQLVEASKEEYVTRHLVDGKIINCDQRISFIAGYMIEEVSGECAFSFMHRDDVRFVMIALRQSEFTADT</sequence>
<dbReference type="InterPro" id="IPR000014">
    <property type="entry name" value="PAS"/>
</dbReference>
<reference evidence="10" key="1">
    <citation type="submission" date="2025-08" db="UniProtKB">
        <authorList>
            <consortium name="RefSeq"/>
        </authorList>
    </citation>
    <scope>IDENTIFICATION</scope>
    <source>
        <tissue evidence="10">Whole Larva</tissue>
    </source>
</reference>
<evidence type="ECO:0000256" key="5">
    <source>
        <dbReference type="ARBA" id="ARBA00023163"/>
    </source>
</evidence>
<evidence type="ECO:0000256" key="2">
    <source>
        <dbReference type="ARBA" id="ARBA00022737"/>
    </source>
</evidence>
<dbReference type="Pfam" id="PF00989">
    <property type="entry name" value="PAS"/>
    <property type="match status" value="1"/>
</dbReference>
<evidence type="ECO:0000259" key="7">
    <source>
        <dbReference type="PROSITE" id="PS50112"/>
    </source>
</evidence>
<evidence type="ECO:0000256" key="6">
    <source>
        <dbReference type="ARBA" id="ARBA00023242"/>
    </source>
</evidence>
<dbReference type="RefSeq" id="XP_017779281.1">
    <property type="nucleotide sequence ID" value="XM_017923792.1"/>
</dbReference>
<comment type="subcellular location">
    <subcellularLocation>
        <location evidence="1">Nucleus</location>
    </subcellularLocation>
</comment>
<keyword evidence="2" id="KW-0677">Repeat</keyword>
<feature type="domain" description="PAS" evidence="7">
    <location>
        <begin position="123"/>
        <end position="187"/>
    </location>
</feature>
<evidence type="ECO:0000313" key="9">
    <source>
        <dbReference type="Proteomes" id="UP000695000"/>
    </source>
</evidence>
<evidence type="ECO:0000256" key="1">
    <source>
        <dbReference type="ARBA" id="ARBA00004123"/>
    </source>
</evidence>
<dbReference type="SUPFAM" id="SSF47459">
    <property type="entry name" value="HLH, helix-loop-helix DNA-binding domain"/>
    <property type="match status" value="1"/>
</dbReference>
<dbReference type="Pfam" id="PF14598">
    <property type="entry name" value="PAS_11"/>
    <property type="match status" value="1"/>
</dbReference>
<dbReference type="Pfam" id="PF00010">
    <property type="entry name" value="HLH"/>
    <property type="match status" value="1"/>
</dbReference>
<dbReference type="SUPFAM" id="SSF55785">
    <property type="entry name" value="PYP-like sensor domain (PAS domain)"/>
    <property type="match status" value="2"/>
</dbReference>
<dbReference type="InterPro" id="IPR050933">
    <property type="entry name" value="Circadian_TF"/>
</dbReference>
<dbReference type="InterPro" id="IPR013767">
    <property type="entry name" value="PAS_fold"/>
</dbReference>
<keyword evidence="5" id="KW-0804">Transcription</keyword>
<dbReference type="InterPro" id="IPR036638">
    <property type="entry name" value="HLH_DNA-bd_sf"/>
</dbReference>
<dbReference type="PROSITE" id="PS50112">
    <property type="entry name" value="PAS"/>
    <property type="match status" value="1"/>
</dbReference>
<keyword evidence="9" id="KW-1185">Reference proteome</keyword>
<dbReference type="CDD" id="cd11391">
    <property type="entry name" value="bHLH_PAS"/>
    <property type="match status" value="1"/>
</dbReference>
<protein>
    <submittedName>
        <fullName evidence="10">Aryl hydrocarbon receptor nuclear translocator-like protein 1 isoform X2</fullName>
    </submittedName>
</protein>
<dbReference type="PROSITE" id="PS50888">
    <property type="entry name" value="BHLH"/>
    <property type="match status" value="1"/>
</dbReference>
<name>A0ABM1MXI1_NICVS</name>
<dbReference type="SMART" id="SM00353">
    <property type="entry name" value="HLH"/>
    <property type="match status" value="1"/>
</dbReference>
<evidence type="ECO:0000256" key="3">
    <source>
        <dbReference type="ARBA" id="ARBA00023015"/>
    </source>
</evidence>
<dbReference type="InterPro" id="IPR001067">
    <property type="entry name" value="Nuc_translocat"/>
</dbReference>
<dbReference type="Gene3D" id="4.10.280.10">
    <property type="entry name" value="Helix-loop-helix DNA-binding domain"/>
    <property type="match status" value="1"/>
</dbReference>
<organism evidence="9 10">
    <name type="scientific">Nicrophorus vespilloides</name>
    <name type="common">Boreal carrion beetle</name>
    <dbReference type="NCBI Taxonomy" id="110193"/>
    <lineage>
        <taxon>Eukaryota</taxon>
        <taxon>Metazoa</taxon>
        <taxon>Ecdysozoa</taxon>
        <taxon>Arthropoda</taxon>
        <taxon>Hexapoda</taxon>
        <taxon>Insecta</taxon>
        <taxon>Pterygota</taxon>
        <taxon>Neoptera</taxon>
        <taxon>Endopterygota</taxon>
        <taxon>Coleoptera</taxon>
        <taxon>Polyphaga</taxon>
        <taxon>Staphyliniformia</taxon>
        <taxon>Silphidae</taxon>
        <taxon>Nicrophorinae</taxon>
        <taxon>Nicrophorus</taxon>
    </lineage>
</organism>
<feature type="domain" description="BHLH" evidence="8">
    <location>
        <begin position="44"/>
        <end position="97"/>
    </location>
</feature>
<dbReference type="Gene3D" id="3.30.450.20">
    <property type="entry name" value="PAS domain"/>
    <property type="match status" value="2"/>
</dbReference>
<evidence type="ECO:0000313" key="10">
    <source>
        <dbReference type="RefSeq" id="XP_017779281.1"/>
    </source>
</evidence>
<dbReference type="PRINTS" id="PR00785">
    <property type="entry name" value="NCTRNSLOCATR"/>
</dbReference>
<evidence type="ECO:0000256" key="4">
    <source>
        <dbReference type="ARBA" id="ARBA00023125"/>
    </source>
</evidence>
<dbReference type="SMART" id="SM00091">
    <property type="entry name" value="PAS"/>
    <property type="match status" value="2"/>
</dbReference>
<keyword evidence="3" id="KW-0805">Transcription regulation</keyword>